<dbReference type="Pfam" id="PF08840">
    <property type="entry name" value="BAAT_C"/>
    <property type="match status" value="1"/>
</dbReference>
<evidence type="ECO:0000259" key="1">
    <source>
        <dbReference type="Pfam" id="PF08840"/>
    </source>
</evidence>
<dbReference type="PANTHER" id="PTHR10824">
    <property type="entry name" value="ACYL-COENZYME A THIOESTERASE-RELATED"/>
    <property type="match status" value="1"/>
</dbReference>
<dbReference type="Gene3D" id="3.40.50.1820">
    <property type="entry name" value="alpha/beta hydrolase"/>
    <property type="match status" value="1"/>
</dbReference>
<comment type="caution">
    <text evidence="2">The sequence shown here is derived from an EMBL/GenBank/DDBJ whole genome shotgun (WGS) entry which is preliminary data.</text>
</comment>
<dbReference type="PANTHER" id="PTHR10824:SF36">
    <property type="entry name" value="ACYL-COA THIOESTERASE 17-RELATED"/>
    <property type="match status" value="1"/>
</dbReference>
<dbReference type="GO" id="GO:0047617">
    <property type="term" value="F:fatty acyl-CoA hydrolase activity"/>
    <property type="evidence" value="ECO:0007669"/>
    <property type="project" value="TreeGrafter"/>
</dbReference>
<evidence type="ECO:0000313" key="3">
    <source>
        <dbReference type="Proteomes" id="UP001221898"/>
    </source>
</evidence>
<dbReference type="InterPro" id="IPR029058">
    <property type="entry name" value="AB_hydrolase_fold"/>
</dbReference>
<dbReference type="EMBL" id="JAINUG010000023">
    <property type="protein sequence ID" value="KAJ8411291.1"/>
    <property type="molecule type" value="Genomic_DNA"/>
</dbReference>
<protein>
    <recommendedName>
        <fullName evidence="1">BAAT/Acyl-CoA thioester hydrolase C-terminal domain-containing protein</fullName>
    </recommendedName>
</protein>
<organism evidence="2 3">
    <name type="scientific">Aldrovandia affinis</name>
    <dbReference type="NCBI Taxonomy" id="143900"/>
    <lineage>
        <taxon>Eukaryota</taxon>
        <taxon>Metazoa</taxon>
        <taxon>Chordata</taxon>
        <taxon>Craniata</taxon>
        <taxon>Vertebrata</taxon>
        <taxon>Euteleostomi</taxon>
        <taxon>Actinopterygii</taxon>
        <taxon>Neopterygii</taxon>
        <taxon>Teleostei</taxon>
        <taxon>Notacanthiformes</taxon>
        <taxon>Halosauridae</taxon>
        <taxon>Aldrovandia</taxon>
    </lineage>
</organism>
<keyword evidence="3" id="KW-1185">Reference proteome</keyword>
<dbReference type="GO" id="GO:0006631">
    <property type="term" value="P:fatty acid metabolic process"/>
    <property type="evidence" value="ECO:0007669"/>
    <property type="project" value="TreeGrafter"/>
</dbReference>
<name>A0AAD7T0W8_9TELE</name>
<gene>
    <name evidence="2" type="ORF">AAFF_G00172970</name>
</gene>
<dbReference type="InterPro" id="IPR014940">
    <property type="entry name" value="BAAT_C"/>
</dbReference>
<accession>A0AAD7T0W8</accession>
<feature type="domain" description="BAAT/Acyl-CoA thioester hydrolase C-terminal" evidence="1">
    <location>
        <begin position="44"/>
        <end position="252"/>
    </location>
</feature>
<dbReference type="GO" id="GO:0006637">
    <property type="term" value="P:acyl-CoA metabolic process"/>
    <property type="evidence" value="ECO:0007669"/>
    <property type="project" value="TreeGrafter"/>
</dbReference>
<dbReference type="SUPFAM" id="SSF53474">
    <property type="entry name" value="alpha/beta-Hydrolases"/>
    <property type="match status" value="1"/>
</dbReference>
<proteinExistence type="predicted"/>
<dbReference type="AlphaFoldDB" id="A0AAD7T0W8"/>
<dbReference type="Proteomes" id="UP001221898">
    <property type="component" value="Unassembled WGS sequence"/>
</dbReference>
<evidence type="ECO:0000313" key="2">
    <source>
        <dbReference type="EMBL" id="KAJ8411291.1"/>
    </source>
</evidence>
<sequence>MWGGGGGLVEYRSALLASHGYTVLALEYMTPKSMAGKEAQVGNQYFEAAFTLLKEHPQVCAERIAMFGLSFGTSVALGMTVYSPLIQPRCLVCVSGSHVQPVQGSLSDVFKEISKNAHKTRYDAENRVIWRDLLLPIPVDPNKKVDVGQIQCPVLLIVGEDDQNWPASESAKDMEKMMEEAGNSHLLTTLSYPGTGHLIEMPYTPHVRSSNFIIVQTKQKVVVLWGGEAKAHAHAQEHSWERTLVFLEQQLYSSGEHAAQ</sequence>
<reference evidence="2" key="1">
    <citation type="journal article" date="2023" name="Science">
        <title>Genome structures resolve the early diversification of teleost fishes.</title>
        <authorList>
            <person name="Parey E."/>
            <person name="Louis A."/>
            <person name="Montfort J."/>
            <person name="Bouchez O."/>
            <person name="Roques C."/>
            <person name="Iampietro C."/>
            <person name="Lluch J."/>
            <person name="Castinel A."/>
            <person name="Donnadieu C."/>
            <person name="Desvignes T."/>
            <person name="Floi Bucao C."/>
            <person name="Jouanno E."/>
            <person name="Wen M."/>
            <person name="Mejri S."/>
            <person name="Dirks R."/>
            <person name="Jansen H."/>
            <person name="Henkel C."/>
            <person name="Chen W.J."/>
            <person name="Zahm M."/>
            <person name="Cabau C."/>
            <person name="Klopp C."/>
            <person name="Thompson A.W."/>
            <person name="Robinson-Rechavi M."/>
            <person name="Braasch I."/>
            <person name="Lecointre G."/>
            <person name="Bobe J."/>
            <person name="Postlethwait J.H."/>
            <person name="Berthelot C."/>
            <person name="Roest Crollius H."/>
            <person name="Guiguen Y."/>
        </authorList>
    </citation>
    <scope>NUCLEOTIDE SEQUENCE</scope>
    <source>
        <strain evidence="2">NC1722</strain>
    </source>
</reference>